<name>A0ABN3CIA1_9ACTN</name>
<sequence length="292" mass="33656">MKDADWDRLVRQLRRGDCTPLLGAGASSGRLPTGKQLSQKFAGIYKYPFTDVHNLPRVMHYAVTANGDPVDLKHQVCSYLREYKPPADDPPPPIDPHEVLAQFPIRTFLTTNYDDFMAHALLQEKSCRKNPTSTSPKWWDTEEKEPHIELPTHEEPLIYHLHGRWDDPGSLVLTDDDYLTYLVNMVEARAANDQPPLPSTVIRAMTSHPLLFVGYSLQDWNFRVLFHGLLKAMPLIMRRRHISVQLMPDLNESVADAGERAREYLEKYLNDWSITIFIGSTQEFFEQLRGRM</sequence>
<evidence type="ECO:0000313" key="1">
    <source>
        <dbReference type="EMBL" id="GAA2208564.1"/>
    </source>
</evidence>
<reference evidence="1 2" key="1">
    <citation type="journal article" date="2019" name="Int. J. Syst. Evol. Microbiol.">
        <title>The Global Catalogue of Microorganisms (GCM) 10K type strain sequencing project: providing services to taxonomists for standard genome sequencing and annotation.</title>
        <authorList>
            <consortium name="The Broad Institute Genomics Platform"/>
            <consortium name="The Broad Institute Genome Sequencing Center for Infectious Disease"/>
            <person name="Wu L."/>
            <person name="Ma J."/>
        </authorList>
    </citation>
    <scope>NUCLEOTIDE SEQUENCE [LARGE SCALE GENOMIC DNA]</scope>
    <source>
        <strain evidence="1 2">JCM 16114</strain>
    </source>
</reference>
<evidence type="ECO:0008006" key="3">
    <source>
        <dbReference type="Google" id="ProtNLM"/>
    </source>
</evidence>
<protein>
    <recommendedName>
        <fullName evidence="3">SIR2-like domain-containing protein</fullName>
    </recommendedName>
</protein>
<proteinExistence type="predicted"/>
<accession>A0ABN3CIA1</accession>
<evidence type="ECO:0000313" key="2">
    <source>
        <dbReference type="Proteomes" id="UP001499843"/>
    </source>
</evidence>
<comment type="caution">
    <text evidence="1">The sequence shown here is derived from an EMBL/GenBank/DDBJ whole genome shotgun (WGS) entry which is preliminary data.</text>
</comment>
<organism evidence="1 2">
    <name type="scientific">Nonomuraea monospora</name>
    <dbReference type="NCBI Taxonomy" id="568818"/>
    <lineage>
        <taxon>Bacteria</taxon>
        <taxon>Bacillati</taxon>
        <taxon>Actinomycetota</taxon>
        <taxon>Actinomycetes</taxon>
        <taxon>Streptosporangiales</taxon>
        <taxon>Streptosporangiaceae</taxon>
        <taxon>Nonomuraea</taxon>
    </lineage>
</organism>
<keyword evidence="2" id="KW-1185">Reference proteome</keyword>
<gene>
    <name evidence="1" type="ORF">GCM10009850_040220</name>
</gene>
<dbReference type="EMBL" id="BAAAQX010000009">
    <property type="protein sequence ID" value="GAA2208564.1"/>
    <property type="molecule type" value="Genomic_DNA"/>
</dbReference>
<dbReference type="Proteomes" id="UP001499843">
    <property type="component" value="Unassembled WGS sequence"/>
</dbReference>
<dbReference type="Pfam" id="PF13289">
    <property type="entry name" value="SIR2_2"/>
    <property type="match status" value="1"/>
</dbReference>
<dbReference type="RefSeq" id="WP_344476829.1">
    <property type="nucleotide sequence ID" value="NZ_BAAAQX010000009.1"/>
</dbReference>